<organism evidence="2 3">
    <name type="scientific">Symbiodinium microadriaticum</name>
    <name type="common">Dinoflagellate</name>
    <name type="synonym">Zooxanthella microadriatica</name>
    <dbReference type="NCBI Taxonomy" id="2951"/>
    <lineage>
        <taxon>Eukaryota</taxon>
        <taxon>Sar</taxon>
        <taxon>Alveolata</taxon>
        <taxon>Dinophyceae</taxon>
        <taxon>Suessiales</taxon>
        <taxon>Symbiodiniaceae</taxon>
        <taxon>Symbiodinium</taxon>
    </lineage>
</organism>
<evidence type="ECO:0000313" key="3">
    <source>
        <dbReference type="Proteomes" id="UP000186817"/>
    </source>
</evidence>
<evidence type="ECO:0000256" key="1">
    <source>
        <dbReference type="SAM" id="MobiDB-lite"/>
    </source>
</evidence>
<gene>
    <name evidence="2" type="ORF">AK812_SmicGene37521</name>
</gene>
<dbReference type="Proteomes" id="UP000186817">
    <property type="component" value="Unassembled WGS sequence"/>
</dbReference>
<accession>A0A1Q9CG20</accession>
<dbReference type="OrthoDB" id="417839at2759"/>
<feature type="region of interest" description="Disordered" evidence="1">
    <location>
        <begin position="1367"/>
        <end position="1396"/>
    </location>
</feature>
<proteinExistence type="predicted"/>
<dbReference type="InterPro" id="IPR038765">
    <property type="entry name" value="Papain-like_cys_pep_sf"/>
</dbReference>
<keyword evidence="3" id="KW-1185">Reference proteome</keyword>
<protein>
    <submittedName>
        <fullName evidence="2">Uncharacterized protein</fullName>
    </submittedName>
</protein>
<dbReference type="EMBL" id="LSRX01001242">
    <property type="protein sequence ID" value="OLP81869.1"/>
    <property type="molecule type" value="Genomic_DNA"/>
</dbReference>
<dbReference type="SUPFAM" id="SSF54001">
    <property type="entry name" value="Cysteine proteinases"/>
    <property type="match status" value="1"/>
</dbReference>
<comment type="caution">
    <text evidence="2">The sequence shown here is derived from an EMBL/GenBank/DDBJ whole genome shotgun (WGS) entry which is preliminary data.</text>
</comment>
<dbReference type="OMA" id="VETIGCR"/>
<dbReference type="Gene3D" id="3.90.70.10">
    <property type="entry name" value="Cysteine proteinases"/>
    <property type="match status" value="1"/>
</dbReference>
<reference evidence="2 3" key="1">
    <citation type="submission" date="2016-02" db="EMBL/GenBank/DDBJ databases">
        <title>Genome analysis of coral dinoflagellate symbionts highlights evolutionary adaptations to a symbiotic lifestyle.</title>
        <authorList>
            <person name="Aranda M."/>
            <person name="Li Y."/>
            <person name="Liew Y.J."/>
            <person name="Baumgarten S."/>
            <person name="Simakov O."/>
            <person name="Wilson M."/>
            <person name="Piel J."/>
            <person name="Ashoor H."/>
            <person name="Bougouffa S."/>
            <person name="Bajic V.B."/>
            <person name="Ryu T."/>
            <person name="Ravasi T."/>
            <person name="Bayer T."/>
            <person name="Micklem G."/>
            <person name="Kim H."/>
            <person name="Bhak J."/>
            <person name="Lajeunesse T.C."/>
            <person name="Voolstra C.R."/>
        </authorList>
    </citation>
    <scope>NUCLEOTIDE SEQUENCE [LARGE SCALE GENOMIC DNA]</scope>
    <source>
        <strain evidence="2 3">CCMP2467</strain>
    </source>
</reference>
<evidence type="ECO:0000313" key="2">
    <source>
        <dbReference type="EMBL" id="OLP81869.1"/>
    </source>
</evidence>
<sequence>MNSSGSHIDTAHFRIRGTQSGVPDCFTEYPQPSSLAAELWRLQEGGSPLPVSRLSEMNPDDVALISELVGILHTMVKCGDLEISNQAMNDIHAENGMDVFEMLLEVAASSANPDPLFLAISYESVYVFVQSDIMRPRVLSKVISRLRETAILLPYIRGPYIKDVPNEKYMQLWCKCELKYGMKNDARERLEKRYTSLDPDEHSLWRELVPEIRELQNTMMHRTLLGIVKIIQLFSDLARRDDSPPSLKMVTDLLNANDRERLLIGPTTGLVTCPDFDVRVESLICIRHVLEATPDQFDLEEMGWLLNYLTSVGMGIGKQGQFLTEVIDLIKMFVRNNSRTGQSFRNKFAKYAIRECFEMLTVNSRRETHGNKEEAKAKADLTAKIIELLKDCSRPLSGGLRKFLRRVDLLQSIREVLQQEERTSSNPATQILDIWTGRDIRQVLLPIVTSPAFDVHGPVVHAALMRLADVLQGKPDYMHSDILKDVPPTDEAGPWPGLTMLYRLLDYRDAIENEDSGYQQEYFMNSRGLDPLLDFAHRFFAANEDLNILLNRVQEKLAQELGEKERNLRAKWEGRQQDMHQAEASVKTKQEEQTMSEVVQDCLTARLRSLNEGAAAHFRCNLNQYDQKKQEFSLSKLAKVFQNYWKDNENRANQEVQERSDAVYELLRIPDKIAIDGQLRDVQDLGRVPRKQRRIRQPHRDFEKLMYQALEAHKIMKQMLCDSSKRDHNEVARWCQYEPDANGPPSVLAIGLLDFLQDNQALAIDAGLRPREELLVQDKYKYFKRHDRRTNLSCIVLEFPDARCLLAALQEFLKRAQRLFLYQVRNRFRLASDLGEYCIALKFQLQLKDSSIHYSELRMCLSGKSKKNNTVQQYRDTMKKVEEILQSSCDVPASETTLVAQYLSTMLRSRSIHHSDIIFLRCKDINLEVDGEEVFAQSAELTSCQLFVIEREAGDGVVKTGDRIRLKSKFTQKYLDVHASGHLRCRLPDFSEDYDMTFTVETIGCRDDYALSRCGMKGSLTEFRSVHTETSLRLKVSATNFVTVRQGANFLTSFGEKLSVKSEPNDVAHEAGQVFTIFRDGALLLDFHSTHGGSRAAIRTLALETSDEILQKTMMEAHMRTEISNGDVDVQGSSFRTVPPEFKTMMWSIAGHFRHVGHSKHAASHEASSLHKLWTRASKNLAAILRCLFVMMEFPQCVGGRRYVLDTFATRMTQHSSLPRIIALVSAVQLVRKEKMPDGELDLTCALLPKKFMRFCSALLSNLWVCQKPDEVEAVFSVPREQERHERELATIDRERMHLLSMMGSYTCDMVVKPMLDKLRVAGQRPLSRDEVLVFQDFASLCMALVQGIFDNEMRCLSLSNQASHHHHHHSHSATAISDKERAAPQNGQSPSHKDAVALPIPQNVDDGEQGDALNTNVLLASNADKRRANTLSQDARAAVVAEIIPPITIKALVHLFLYALHQAKDIRFNEILPGPGKSCSPCRRFPVAIWREGSRHYPLLGGLAHSRRYSAQPVKNYDQSAMEFCFRMDPDSLNSYARIVDDALEGAEPSWALLRQTMEQALQSEFPKKRNGHHRYTEGLWTYRRTLRSLPEVLLALADLHKQLKQRLVWRTWAAVASQSAAARHAKRRKFEQRQQLIDEQLAQAEAKSSKDGSHSLYKVIRSFKTGKPNERVQLRDEQGRFLTMQEERQALEDYSRDLFGTGDDFQLKGPEALQHIAQLLNRETQVTQFGFVPGAQCDIAALQKILTMYADDTLLQMHFDDKAQLQEALQLCDLLLDQLTELGFKVNPEKSALLLQIHGGSAQQTRQGLITTKQGKKFVQLPSGRLIALKSQVAYLGIILSYQDYEMKSLRHRLQASKAALKEVAHAVRNSRAVTEKRRLSIWRITAWASAMYGLHVVGLTPQGLSQLESHMIFQLRFVLRSYSQETHETNQQFVQRNGLKAAKLLVLKSMPQAQQQRLDLTPRAYEAYRASQLARITPEHHVLASVTRGWTFDGNQHDSAEFLSAILLNLPGIQVCSWETRSPMAEGYVVDEEGLSPIFLAAPLADNLQAMINQWSNQTPVHALITAERYALLALPRYVGESKNSSPIRLQETLSLPVFEAEGSALTWHSFILRAGVIHLGEETTSGHYRSLIRTEAQWFLADDSRPPTACNLNDPMITGNVYLLLLELQLA</sequence>
<name>A0A1Q9CG20_SYMMI</name>